<evidence type="ECO:0000256" key="1">
    <source>
        <dbReference type="SAM" id="MobiDB-lite"/>
    </source>
</evidence>
<gene>
    <name evidence="3" type="ORF">BN873_160001</name>
</gene>
<sequence>MHKIMQTFVLLAATFFLAPLGASAQETAQDFGREYPRSQPRGYIQVNNDWRDVVSVTMWTHQRERIGDAWEIEPGKTVYLLADGVRIKARANYKIKVGDEWGRVNLGDVGQFRGGRWYVRVRDIWRATHARGDRGDRPNPREENVPDWKR</sequence>
<feature type="signal peptide" evidence="2">
    <location>
        <begin position="1"/>
        <end position="24"/>
    </location>
</feature>
<accession>W6MBW2</accession>
<name>W6MBW2_9GAMM</name>
<feature type="region of interest" description="Disordered" evidence="1">
    <location>
        <begin position="130"/>
        <end position="150"/>
    </location>
</feature>
<dbReference type="OrthoDB" id="9802717at2"/>
<dbReference type="Proteomes" id="UP000035760">
    <property type="component" value="Unassembled WGS sequence"/>
</dbReference>
<dbReference type="EMBL" id="CBTJ020000021">
    <property type="protein sequence ID" value="CDI01538.1"/>
    <property type="molecule type" value="Genomic_DNA"/>
</dbReference>
<reference evidence="3" key="2">
    <citation type="submission" date="2014-03" db="EMBL/GenBank/DDBJ databases">
        <title>Candidatus Competibacter-lineage genomes retrieved from metagenomes reveal functional metabolic diversity.</title>
        <authorList>
            <person name="McIlroy S.J."/>
            <person name="Albertsen M."/>
            <person name="Andresen E.K."/>
            <person name="Saunders A.M."/>
            <person name="Kristiansen R."/>
            <person name="Stokholm-Bjerregaard M."/>
            <person name="Nielsen K.L."/>
            <person name="Nielsen P.H."/>
        </authorList>
    </citation>
    <scope>NUCLEOTIDE SEQUENCE</scope>
    <source>
        <strain evidence="3">Run_A_D11</strain>
    </source>
</reference>
<evidence type="ECO:0000256" key="2">
    <source>
        <dbReference type="SAM" id="SignalP"/>
    </source>
</evidence>
<proteinExistence type="predicted"/>
<reference evidence="3" key="1">
    <citation type="submission" date="2013-07" db="EMBL/GenBank/DDBJ databases">
        <authorList>
            <person name="McIlroy S."/>
        </authorList>
    </citation>
    <scope>NUCLEOTIDE SEQUENCE [LARGE SCALE GENOMIC DNA]</scope>
    <source>
        <strain evidence="3">Run_A_D11</strain>
    </source>
</reference>
<dbReference type="AlphaFoldDB" id="W6MBW2"/>
<comment type="caution">
    <text evidence="3">The sequence shown here is derived from an EMBL/GenBank/DDBJ whole genome shotgun (WGS) entry which is preliminary data.</text>
</comment>
<keyword evidence="2" id="KW-0732">Signal</keyword>
<organism evidence="3 4">
    <name type="scientific">Candidatus Competibacter denitrificans Run_A_D11</name>
    <dbReference type="NCBI Taxonomy" id="1400863"/>
    <lineage>
        <taxon>Bacteria</taxon>
        <taxon>Pseudomonadati</taxon>
        <taxon>Pseudomonadota</taxon>
        <taxon>Gammaproteobacteria</taxon>
        <taxon>Candidatus Competibacteraceae</taxon>
        <taxon>Candidatus Competibacter</taxon>
    </lineage>
</organism>
<feature type="chain" id="PRO_5004878785" evidence="2">
    <location>
        <begin position="25"/>
        <end position="150"/>
    </location>
</feature>
<evidence type="ECO:0000313" key="3">
    <source>
        <dbReference type="EMBL" id="CDI01538.1"/>
    </source>
</evidence>
<keyword evidence="4" id="KW-1185">Reference proteome</keyword>
<evidence type="ECO:0000313" key="4">
    <source>
        <dbReference type="Proteomes" id="UP000035760"/>
    </source>
</evidence>
<protein>
    <submittedName>
        <fullName evidence="3">Uncharacterized protein</fullName>
    </submittedName>
</protein>